<dbReference type="InterPro" id="IPR011089">
    <property type="entry name" value="GmrSD_C"/>
</dbReference>
<evidence type="ECO:0000259" key="2">
    <source>
        <dbReference type="Pfam" id="PF07510"/>
    </source>
</evidence>
<dbReference type="Proteomes" id="UP000503441">
    <property type="component" value="Chromosome"/>
</dbReference>
<organism evidence="3 4">
    <name type="scientific">Leucobacter coleopterorum</name>
    <dbReference type="NCBI Taxonomy" id="2714933"/>
    <lineage>
        <taxon>Bacteria</taxon>
        <taxon>Bacillati</taxon>
        <taxon>Actinomycetota</taxon>
        <taxon>Actinomycetes</taxon>
        <taxon>Micrococcales</taxon>
        <taxon>Microbacteriaceae</taxon>
        <taxon>Leucobacter</taxon>
    </lineage>
</organism>
<keyword evidence="1" id="KW-0812">Transmembrane</keyword>
<proteinExistence type="predicted"/>
<dbReference type="PANTHER" id="PTHR24094:SF15">
    <property type="entry name" value="AMP-DEPENDENT SYNTHETASE_LIGASE DOMAIN-CONTAINING PROTEIN-RELATED"/>
    <property type="match status" value="1"/>
</dbReference>
<feature type="transmembrane region" description="Helical" evidence="1">
    <location>
        <begin position="12"/>
        <end position="30"/>
    </location>
</feature>
<gene>
    <name evidence="3" type="ORF">G7066_08360</name>
</gene>
<dbReference type="GO" id="GO:0004519">
    <property type="term" value="F:endonuclease activity"/>
    <property type="evidence" value="ECO:0007669"/>
    <property type="project" value="UniProtKB-KW"/>
</dbReference>
<evidence type="ECO:0000313" key="4">
    <source>
        <dbReference type="Proteomes" id="UP000503441"/>
    </source>
</evidence>
<reference evidence="3 4" key="1">
    <citation type="submission" date="2020-03" db="EMBL/GenBank/DDBJ databases">
        <title>Leucobacter sp. nov., isolated from beetles.</title>
        <authorList>
            <person name="Hyun D.-W."/>
            <person name="Bae J.-W."/>
        </authorList>
    </citation>
    <scope>NUCLEOTIDE SEQUENCE [LARGE SCALE GENOMIC DNA]</scope>
    <source>
        <strain evidence="3 4">HDW9A</strain>
    </source>
</reference>
<dbReference type="RefSeq" id="WP_166330400.1">
    <property type="nucleotide sequence ID" value="NZ_CP049933.1"/>
</dbReference>
<dbReference type="Pfam" id="PF07510">
    <property type="entry name" value="GmrSD_C"/>
    <property type="match status" value="1"/>
</dbReference>
<keyword evidence="3" id="KW-0378">Hydrolase</keyword>
<dbReference type="PANTHER" id="PTHR24094">
    <property type="entry name" value="SECRETED PROTEIN"/>
    <property type="match status" value="1"/>
</dbReference>
<sequence>MDSVAKPKTSKLLYVLIACVVAGSGILALVNETFNADPDPAATAPTAASSDAARTLDTLEVKGRSPKTGYDRTVQFGAAWTDVDRNGCDTRNDILARDLKNVTLSGDCKVMSGTLEDPFTGTTVDFVRGQQSSSVVQIDHIVPLSDAWQKGAQQLSQDQRVAFANDPLNLQAVLGKANAQKGDSDAATWLPDNRAFRCEYVSRQVTVKANYKLWVTQAEKDAMVRVLRTCA</sequence>
<evidence type="ECO:0000313" key="3">
    <source>
        <dbReference type="EMBL" id="QIM18628.1"/>
    </source>
</evidence>
<protein>
    <submittedName>
        <fullName evidence="3">HNH endonuclease</fullName>
    </submittedName>
</protein>
<name>A0ABX6JWE8_9MICO</name>
<dbReference type="EMBL" id="CP049933">
    <property type="protein sequence ID" value="QIM18628.1"/>
    <property type="molecule type" value="Genomic_DNA"/>
</dbReference>
<keyword evidence="1" id="KW-0472">Membrane</keyword>
<feature type="domain" description="GmrSD restriction endonucleases C-terminal" evidence="2">
    <location>
        <begin position="90"/>
        <end position="226"/>
    </location>
</feature>
<evidence type="ECO:0000256" key="1">
    <source>
        <dbReference type="SAM" id="Phobius"/>
    </source>
</evidence>
<keyword evidence="3" id="KW-0540">Nuclease</keyword>
<keyword evidence="3" id="KW-0255">Endonuclease</keyword>
<accession>A0ABX6JWE8</accession>
<keyword evidence="1" id="KW-1133">Transmembrane helix</keyword>
<keyword evidence="4" id="KW-1185">Reference proteome</keyword>